<gene>
    <name evidence="1" type="ORF">BK022_00320</name>
</gene>
<accession>A0A1S1P992</accession>
<dbReference type="EMBL" id="MNAO01000002">
    <property type="protein sequence ID" value="OHV18250.1"/>
    <property type="molecule type" value="Genomic_DNA"/>
</dbReference>
<protein>
    <submittedName>
        <fullName evidence="1">Uncharacterized protein</fullName>
    </submittedName>
</protein>
<proteinExistence type="predicted"/>
<organism evidence="1 2">
    <name type="scientific">Methylorubrum extorquens</name>
    <name type="common">Methylobacterium dichloromethanicum</name>
    <name type="synonym">Methylobacterium extorquens</name>
    <dbReference type="NCBI Taxonomy" id="408"/>
    <lineage>
        <taxon>Bacteria</taxon>
        <taxon>Pseudomonadati</taxon>
        <taxon>Pseudomonadota</taxon>
        <taxon>Alphaproteobacteria</taxon>
        <taxon>Hyphomicrobiales</taxon>
        <taxon>Methylobacteriaceae</taxon>
        <taxon>Methylorubrum</taxon>
    </lineage>
</organism>
<evidence type="ECO:0000313" key="2">
    <source>
        <dbReference type="Proteomes" id="UP000180215"/>
    </source>
</evidence>
<reference evidence="1 2" key="1">
    <citation type="submission" date="2016-10" db="EMBL/GenBank/DDBJ databases">
        <title>Draft genome sequence of Methylobacterium extorquens CP3, a seed endophyte of Crotalaria pumila with plant growth-promoting and metal tolerance properties.</title>
        <authorList>
            <person name="Sanchez-Lopez A.S."/>
            <person name="Van Hamme J.D."/>
            <person name="Thijs S."/>
            <person name="Mcammond B.M."/>
            <person name="Stevens V."/>
            <person name="Gonzalez-Chavez M.D.C."/>
            <person name="Vangronsveld J."/>
        </authorList>
    </citation>
    <scope>NUCLEOTIDE SEQUENCE [LARGE SCALE GENOMIC DNA]</scope>
    <source>
        <strain evidence="1 2">CP3</strain>
    </source>
</reference>
<comment type="caution">
    <text evidence="1">The sequence shown here is derived from an EMBL/GenBank/DDBJ whole genome shotgun (WGS) entry which is preliminary data.</text>
</comment>
<evidence type="ECO:0000313" key="1">
    <source>
        <dbReference type="EMBL" id="OHV18250.1"/>
    </source>
</evidence>
<sequence>MTDSSSPNVGIFWGVPDKNGTTALAVDRTPLSEAEPYGDCLTHPGGHYEVWEAWSRLGPAGLQRRGLPPTITGFEYEECPRGRIVYDRKAEAFVIYADRRLQDAAMVTRIVEAFGLAKQRYSVRSDTHYR</sequence>
<dbReference type="Proteomes" id="UP000180215">
    <property type="component" value="Unassembled WGS sequence"/>
</dbReference>
<dbReference type="AlphaFoldDB" id="A0A1S1P992"/>
<name>A0A1S1P992_METEX</name>